<dbReference type="InterPro" id="IPR014718">
    <property type="entry name" value="GH-type_carb-bd"/>
</dbReference>
<dbReference type="Gene3D" id="1.20.1270.90">
    <property type="entry name" value="AF1782-like"/>
    <property type="match status" value="1"/>
</dbReference>
<dbReference type="InterPro" id="IPR050883">
    <property type="entry name" value="PNGase"/>
</dbReference>
<evidence type="ECO:0000313" key="5">
    <source>
        <dbReference type="EMBL" id="MDM7831596.1"/>
    </source>
</evidence>
<name>A0ABT7S7J6_9CELL</name>
<dbReference type="CDD" id="cd04084">
    <property type="entry name" value="CBM6_xylanase-like"/>
    <property type="match status" value="3"/>
</dbReference>
<gene>
    <name evidence="5" type="ORF">QRT05_09650</name>
</gene>
<dbReference type="SUPFAM" id="SSF49785">
    <property type="entry name" value="Galactose-binding domain-like"/>
    <property type="match status" value="3"/>
</dbReference>
<comment type="caution">
    <text evidence="5">The sequence shown here is derived from an EMBL/GenBank/DDBJ whole genome shotgun (WGS) entry which is preliminary data.</text>
</comment>
<feature type="compositionally biased region" description="Basic and acidic residues" evidence="2">
    <location>
        <begin position="1"/>
        <end position="15"/>
    </location>
</feature>
<proteinExistence type="predicted"/>
<dbReference type="InterPro" id="IPR008979">
    <property type="entry name" value="Galactose-bd-like_sf"/>
</dbReference>
<keyword evidence="1 3" id="KW-0732">Signal</keyword>
<organism evidence="5 6">
    <name type="scientific">Cellulomonas edaphi</name>
    <dbReference type="NCBI Taxonomy" id="3053468"/>
    <lineage>
        <taxon>Bacteria</taxon>
        <taxon>Bacillati</taxon>
        <taxon>Actinomycetota</taxon>
        <taxon>Actinomycetes</taxon>
        <taxon>Micrococcales</taxon>
        <taxon>Cellulomonadaceae</taxon>
        <taxon>Cellulomonas</taxon>
    </lineage>
</organism>
<dbReference type="InterPro" id="IPR005084">
    <property type="entry name" value="CBM6"/>
</dbReference>
<dbReference type="InterPro" id="IPR008928">
    <property type="entry name" value="6-hairpin_glycosidase_sf"/>
</dbReference>
<keyword evidence="6" id="KW-1185">Reference proteome</keyword>
<feature type="chain" id="PRO_5045211135" evidence="3">
    <location>
        <begin position="50"/>
        <end position="2293"/>
    </location>
</feature>
<dbReference type="Gene3D" id="2.70.98.10">
    <property type="match status" value="1"/>
</dbReference>
<dbReference type="Pfam" id="PF03422">
    <property type="entry name" value="CBM_6"/>
    <property type="match status" value="3"/>
</dbReference>
<dbReference type="InterPro" id="IPR012939">
    <property type="entry name" value="Glyco_hydro_92"/>
</dbReference>
<dbReference type="GO" id="GO:0016787">
    <property type="term" value="F:hydrolase activity"/>
    <property type="evidence" value="ECO:0007669"/>
    <property type="project" value="UniProtKB-KW"/>
</dbReference>
<dbReference type="InterPro" id="IPR006584">
    <property type="entry name" value="Cellulose-bd_IV"/>
</dbReference>
<feature type="domain" description="CBM6" evidence="4">
    <location>
        <begin position="1129"/>
        <end position="1265"/>
    </location>
</feature>
<feature type="domain" description="CBM6" evidence="4">
    <location>
        <begin position="1271"/>
        <end position="1419"/>
    </location>
</feature>
<dbReference type="SMART" id="SM00606">
    <property type="entry name" value="CBD_IV"/>
    <property type="match status" value="3"/>
</dbReference>
<feature type="domain" description="CBM6" evidence="4">
    <location>
        <begin position="1429"/>
        <end position="1580"/>
    </location>
</feature>
<feature type="region of interest" description="Disordered" evidence="2">
    <location>
        <begin position="1"/>
        <end position="24"/>
    </location>
</feature>
<reference evidence="5 6" key="1">
    <citation type="submission" date="2023-06" db="EMBL/GenBank/DDBJ databases">
        <title>Cellulomonas sp. MW9 Whole genome sequence.</title>
        <authorList>
            <person name="Park S."/>
        </authorList>
    </citation>
    <scope>NUCLEOTIDE SEQUENCE [LARGE SCALE GENOMIC DNA]</scope>
    <source>
        <strain evidence="5 6">MW9</strain>
    </source>
</reference>
<evidence type="ECO:0000259" key="4">
    <source>
        <dbReference type="PROSITE" id="PS51175"/>
    </source>
</evidence>
<evidence type="ECO:0000256" key="2">
    <source>
        <dbReference type="SAM" id="MobiDB-lite"/>
    </source>
</evidence>
<dbReference type="PROSITE" id="PS51175">
    <property type="entry name" value="CBM6"/>
    <property type="match status" value="3"/>
</dbReference>
<evidence type="ECO:0000313" key="6">
    <source>
        <dbReference type="Proteomes" id="UP001321453"/>
    </source>
</evidence>
<evidence type="ECO:0000256" key="3">
    <source>
        <dbReference type="SAM" id="SignalP"/>
    </source>
</evidence>
<accession>A0ABT7S7J6</accession>
<dbReference type="InterPro" id="IPR013783">
    <property type="entry name" value="Ig-like_fold"/>
</dbReference>
<dbReference type="InterPro" id="IPR041371">
    <property type="entry name" value="GH92_N"/>
</dbReference>
<dbReference type="PANTHER" id="PTHR12143:SF39">
    <property type="entry name" value="SECRETED PROTEIN"/>
    <property type="match status" value="1"/>
</dbReference>
<keyword evidence="5" id="KW-0378">Hydrolase</keyword>
<dbReference type="RefSeq" id="WP_289446963.1">
    <property type="nucleotide sequence ID" value="NZ_JAUCGR010000002.1"/>
</dbReference>
<dbReference type="Gene3D" id="1.20.1610.10">
    <property type="entry name" value="alpha-1,2-mannosidases domains"/>
    <property type="match status" value="1"/>
</dbReference>
<dbReference type="InterPro" id="IPR032109">
    <property type="entry name" value="Big_3_5"/>
</dbReference>
<dbReference type="Gene3D" id="2.60.120.260">
    <property type="entry name" value="Galactose-binding domain-like"/>
    <property type="match status" value="3"/>
</dbReference>
<dbReference type="PANTHER" id="PTHR12143">
    <property type="entry name" value="PEPTIDE N-GLYCANASE PNGASE -RELATED"/>
    <property type="match status" value="1"/>
</dbReference>
<dbReference type="Proteomes" id="UP001321453">
    <property type="component" value="Unassembled WGS sequence"/>
</dbReference>
<sequence>MTTMSHRDPAPDRSPSRARAPRARRVSLTTTFALVASALAVPLAAPASAAEPAPAADYTQFVNPFIGTEGDFGQDGPGAFTPHGLAKITPLTNPRNHVGYDYASSSLRGFTSVTLDGVGAAGAGGDFLVSPTYQTYTARPSTSSYDKAYSHSNESAAPGYYRVGLTEAGKTIDARVTADTRTGVEDYTFGSAGTGSLVVDLANNFGTRQGATLAVGRTADGRTTLSGSLKSYFYNSASTLYYYAETTVPTSAVSTWGAAGLSSATKAQDGTDIGAILSFDVAAGDHVGLKVTLSPISSAQAARDQGAEIGAKSFGDVRAAATAEWNAALGAVEISEGADDDPTGDLKTQFYTHLFRMNGSPLNATSTDGTYRGVDGKIYEADGYTHYDSWSLWDDFHKYSSIAAIYPDVYRDIAQSLVDLYARMTNSGASSVGSLMQSVPTVRWERSAVVIADALNKGAELEGLEAAYPSLVKTSNGGYSSTNEALGFISGSVADTVGTAYDDWAMSVIATKLGKSADAAKFLKRSTNYVNLFNKAALTTNPQALASGTGVENVGLLMPRTASGWTANVDPEVFEAPGAGLYQGTLWQYNWYDAQDMGGMIELMGGKAGARTALSYLYGEQAPEDCTRMLHLNSNEIDLQSPYLFNYVGAPSRTQYWARSILTTPTCQRYAAAKDSSSGPQGLNGKGEYTTPQKLMTYQNATKGFLQTMDNDAATMSSVFVSGALGLFPVTSGADSFQIGSPVFEKVTLHYPGGTDFVIEADGTDASNLYIQGATLNGSPLHRTWLTYDELMAGGTVRFDMGSTPSSWGVDSPMAYSMSDEVPSSVYDRSSAVATATQAFVESDANDGSIGNAITVSVTGATFDGEIGADVTSEVTASGLPEGLAVKAVVTGASTLSLTLTGKADQHQLDDSTDGLVVTLAEGAFTGTVPSAQDRELALKVRFTGYGITPSTTALAVTGDGTVDRTVDLTLTGGATFAGTIPAGSITFPSLDHGVTAVVTRTGATTARVAFTGRPTSTSVTRFFLRLSDAALSGVAAAQVSGPGTSSFEPFTLTPASTTRADLKALYDDARLIGAGSYSAASYTALSTAVASARTVLADADASEFVLTQALVNLRSALDGLTIGEGGYRVLQGEAYDAWSGGSLKTESGGTGTVLAGVSPDSWIAYRGLDFTDAALQSVQVSYAHNPGSASGSAKVEIRTGSATGPLVTTVDLPTTGAWTTFAQAKHTFTAGEVAALAGVNDVYLVFRGSADKAWVANIDYVQFQPVATGGGDEQFAFTKLTPVNVMTVGPNVGRDGAAPNYTNFGNTHNEEWIKYGAVQFGPNGADTFTYSYDKPTDKSQAGTSFDIRLGSATGPTVASSGTLPTTGTGWGHYQSRTLSVNPAVFTGTQDVYIVFRMSPVNTTQSAPYVGNFAWFQFGDSTTAVPTEKTVQFESIRSGYGNLDDAAAGLVDGVDYSGSALRTETGSVGGQLAGGVDGSWVRYPGVKLGSKYATSLNVRYDAPSTAVSKGRLAVHVDSLEGEPFVTVDLAPTGSTWGTYRTTSVVLPSELTGTHTLYVTLLSTPTADQPSVGNLDWFSLGYGADKAALRAAIAASSNLEDYGDRYVAAEFAVYTRALAAGRALLTAPSATAADVTKATRDLTLSAGQLRWKVVKQVAELVTTVEALSDADYSPASWATLQGALRTAKALDGDSGYEAYQSGLANLASAYESLHAAYRTALNAPESVDPGVLAALSGSGFEPGETVTFSWTHDPAPTVPWTVVADDDGHVATTVTFPRLTGDGTYELRAVGAISEVPATTDVVVAKVMRPSQTSLHAPTTVTVGQVVPVTVAVTDGATGSVELFDGATSLGSSTLGAGSAASFDVSSLSVGAHALRAVYAGDSWYATSTSAPVTVTVKAHTVLTAPAQVDPGVKDGVVLSGSGFAPSEVVTFSWTGAPALTASWKATAGGDGSVTTAVTIPRTTPDGTYRVSAVGATTRVPATADVVVVKVMKASETAFLGVPATVTQGDVLPVSVGVTAGATGTVTLYDGATSLGSATVDAAASSASFTVTGLALGAHSLTAVYAGDSWYRASTSAAVTVTVTARPVPPVPAKVSLSAPVLSKASQVYGSSTARLATITTTVKNATSGKVTFKAGSKVLGTASVVKVGTAYTATARLSATLAVGSYKGLTATIVTGKTTVTSPRSAAVFTVVKATTSKVSVSARAFTKRTRPTVHVAVATLSNGRAPTGKVVVYVGGRVAKTVTLYAGAKGKVAVTLPHRYSSSIRVKAKFLPSSPSTVTGRTSSTIAVHVRR</sequence>
<dbReference type="Gene3D" id="2.60.40.10">
    <property type="entry name" value="Immunoglobulins"/>
    <property type="match status" value="2"/>
</dbReference>
<protein>
    <submittedName>
        <fullName evidence="5">Glycoside hydrolase family 92 protein</fullName>
    </submittedName>
</protein>
<evidence type="ECO:0000256" key="1">
    <source>
        <dbReference type="ARBA" id="ARBA00022729"/>
    </source>
</evidence>
<dbReference type="Gene3D" id="3.30.2080.10">
    <property type="entry name" value="GH92 mannosidase domain"/>
    <property type="match status" value="1"/>
</dbReference>
<dbReference type="Pfam" id="PF17678">
    <property type="entry name" value="Glyco_hydro_92N"/>
    <property type="match status" value="1"/>
</dbReference>
<dbReference type="EMBL" id="JAUCGR010000002">
    <property type="protein sequence ID" value="MDM7831596.1"/>
    <property type="molecule type" value="Genomic_DNA"/>
</dbReference>
<dbReference type="SUPFAM" id="SSF48208">
    <property type="entry name" value="Six-hairpin glycosidases"/>
    <property type="match status" value="1"/>
</dbReference>
<feature type="signal peptide" evidence="3">
    <location>
        <begin position="1"/>
        <end position="49"/>
    </location>
</feature>
<dbReference type="Gene3D" id="1.20.1050.60">
    <property type="entry name" value="alpha-1,2-mannosidase"/>
    <property type="match status" value="1"/>
</dbReference>
<dbReference type="Pfam" id="PF07971">
    <property type="entry name" value="Glyco_hydro_92"/>
    <property type="match status" value="2"/>
</dbReference>
<dbReference type="Pfam" id="PF16640">
    <property type="entry name" value="Big_3_5"/>
    <property type="match status" value="2"/>
</dbReference>